<dbReference type="InterPro" id="IPR052955">
    <property type="entry name" value="UPF0703_membrane_permease"/>
</dbReference>
<dbReference type="NCBIfam" id="TIGR03943">
    <property type="entry name" value="TIGR03943 family putative permease subunit"/>
    <property type="match status" value="1"/>
</dbReference>
<evidence type="ECO:0000259" key="3">
    <source>
        <dbReference type="Pfam" id="PF21537"/>
    </source>
</evidence>
<dbReference type="AlphaFoldDB" id="A0A430A6I0"/>
<name>A0A430A6I0_9ENTE</name>
<keyword evidence="1" id="KW-0812">Transmembrane</keyword>
<gene>
    <name evidence="4" type="ORF">CBF31_09110</name>
</gene>
<dbReference type="InterPro" id="IPR048447">
    <property type="entry name" value="DUF1980_C"/>
</dbReference>
<dbReference type="EMBL" id="NGJY01000003">
    <property type="protein sequence ID" value="RSU02514.1"/>
    <property type="molecule type" value="Genomic_DNA"/>
</dbReference>
<protein>
    <submittedName>
        <fullName evidence="4">TIGR03943 family protein</fullName>
    </submittedName>
</protein>
<reference evidence="4 5" key="1">
    <citation type="submission" date="2017-05" db="EMBL/GenBank/DDBJ databases">
        <title>Vagococcus spp. assemblies.</title>
        <authorList>
            <person name="Gulvik C.A."/>
        </authorList>
    </citation>
    <scope>NUCLEOTIDE SEQUENCE [LARGE SCALE GENOMIC DNA]</scope>
    <source>
        <strain evidence="4 5">CCUG 41755</strain>
    </source>
</reference>
<feature type="domain" description="DUF1980" evidence="2">
    <location>
        <begin position="2"/>
        <end position="112"/>
    </location>
</feature>
<accession>A0A430A6I0</accession>
<dbReference type="InterPro" id="IPR015402">
    <property type="entry name" value="DUF1980"/>
</dbReference>
<organism evidence="4 5">
    <name type="scientific">Vagococcus fessus</name>
    <dbReference type="NCBI Taxonomy" id="120370"/>
    <lineage>
        <taxon>Bacteria</taxon>
        <taxon>Bacillati</taxon>
        <taxon>Bacillota</taxon>
        <taxon>Bacilli</taxon>
        <taxon>Lactobacillales</taxon>
        <taxon>Enterococcaceae</taxon>
        <taxon>Vagococcus</taxon>
    </lineage>
</organism>
<dbReference type="RefSeq" id="WP_126832251.1">
    <property type="nucleotide sequence ID" value="NZ_CBCRYB010000014.1"/>
</dbReference>
<sequence>MIRTWILAGYFMMMSYLQTSGKINQYINPKYQYLSKMTMFFALFLAVIQLIRWVREDTTKESCDCDDGHNHGSKTWFGKVSTYFLVSLPVLVVFLLPTVNLDASIIDAKGFNFPISKDSTSFGDIEQQYLKPNTHIFFNDKDYDELMEKDLSHYKDKKEIDLTDENYLEVMELIYNYPKEFNGKKVKLTGFAYNQEQTKKTFLFRFGILHCVADSGVYGLMLQTDNPEKKWDDNTWLQVTGVIDTEFYEPFGQVLPVVKVDKTLQIDAPKEEYVYRIF</sequence>
<dbReference type="PANTHER" id="PTHR40047:SF1">
    <property type="entry name" value="UPF0703 PROTEIN YCGQ"/>
    <property type="match status" value="1"/>
</dbReference>
<evidence type="ECO:0000259" key="2">
    <source>
        <dbReference type="Pfam" id="PF09323"/>
    </source>
</evidence>
<feature type="domain" description="DUF1980" evidence="3">
    <location>
        <begin position="138"/>
        <end position="276"/>
    </location>
</feature>
<dbReference type="Pfam" id="PF09323">
    <property type="entry name" value="DUF1980"/>
    <property type="match status" value="1"/>
</dbReference>
<proteinExistence type="predicted"/>
<keyword evidence="5" id="KW-1185">Reference proteome</keyword>
<dbReference type="PANTHER" id="PTHR40047">
    <property type="entry name" value="UPF0703 PROTEIN YCGQ"/>
    <property type="match status" value="1"/>
</dbReference>
<comment type="caution">
    <text evidence="4">The sequence shown here is derived from an EMBL/GenBank/DDBJ whole genome shotgun (WGS) entry which is preliminary data.</text>
</comment>
<dbReference type="InterPro" id="IPR048493">
    <property type="entry name" value="DUF1980_N"/>
</dbReference>
<keyword evidence="1" id="KW-1133">Transmembrane helix</keyword>
<evidence type="ECO:0000256" key="1">
    <source>
        <dbReference type="SAM" id="Phobius"/>
    </source>
</evidence>
<dbReference type="OrthoDB" id="9770408at2"/>
<evidence type="ECO:0000313" key="4">
    <source>
        <dbReference type="EMBL" id="RSU02514.1"/>
    </source>
</evidence>
<evidence type="ECO:0000313" key="5">
    <source>
        <dbReference type="Proteomes" id="UP000287101"/>
    </source>
</evidence>
<keyword evidence="1" id="KW-0472">Membrane</keyword>
<feature type="transmembrane region" description="Helical" evidence="1">
    <location>
        <begin position="80"/>
        <end position="99"/>
    </location>
</feature>
<dbReference type="Pfam" id="PF21537">
    <property type="entry name" value="DUF1980_C"/>
    <property type="match status" value="1"/>
</dbReference>
<dbReference type="Proteomes" id="UP000287101">
    <property type="component" value="Unassembled WGS sequence"/>
</dbReference>